<evidence type="ECO:0000313" key="2">
    <source>
        <dbReference type="EMBL" id="SIS34082.1"/>
    </source>
</evidence>
<reference evidence="2 3" key="1">
    <citation type="submission" date="2017-01" db="EMBL/GenBank/DDBJ databases">
        <authorList>
            <person name="Mah S.A."/>
            <person name="Swanson W.J."/>
            <person name="Moy G.W."/>
            <person name="Vacquier V.D."/>
        </authorList>
    </citation>
    <scope>NUCLEOTIDE SEQUENCE [LARGE SCALE GENOMIC DNA]</scope>
    <source>
        <strain evidence="2 3">DSM 16927</strain>
    </source>
</reference>
<dbReference type="EMBL" id="CP033926">
    <property type="protein sequence ID" value="AZB01172.1"/>
    <property type="molecule type" value="Genomic_DNA"/>
</dbReference>
<dbReference type="AlphaFoldDB" id="A0A1N7IAQ8"/>
<proteinExistence type="predicted"/>
<dbReference type="InterPro" id="IPR005901">
    <property type="entry name" value="GLPGLI"/>
</dbReference>
<gene>
    <name evidence="1" type="ORF">EG359_16835</name>
    <name evidence="2" type="ORF">SAMN05421768_103562</name>
</gene>
<dbReference type="STRING" id="112234.SAMN05421768_103562"/>
<evidence type="ECO:0000313" key="1">
    <source>
        <dbReference type="EMBL" id="AZB01172.1"/>
    </source>
</evidence>
<sequence>MQKQFIASVLFFFLCTMGNGFYGQKNVDIDVVKSQYVYLLTNQRDSLDVENKSEEYFILQRGKEKSQFMSLNSYKRDSVAAGLVNNSVRTSTLDLTNIPKTNFTYRIIKDPAKNKIDYYDKIIRMDFSYEENPGFNWKITSEKKNIGTLKCQAAILSYAGRNYKAWFTNDIPVSDGPYKFYGLPGLIVEMEDDKKHYKFELLSYKNFADEKPLWISEKRMNGKKVPKADFYKGLKNSQENLVQEMAKSGFKLDAGAESLVKDKLKKRNNPIELIP</sequence>
<dbReference type="Proteomes" id="UP000279541">
    <property type="component" value="Chromosome"/>
</dbReference>
<reference evidence="1 4" key="2">
    <citation type="submission" date="2018-11" db="EMBL/GenBank/DDBJ databases">
        <title>Proposal to divide the Flavobacteriaceae and reorganize its genera based on Amino Acid Identity values calculated from whole genome sequences.</title>
        <authorList>
            <person name="Nicholson A.C."/>
            <person name="Gulvik C.A."/>
            <person name="Whitney A.M."/>
            <person name="Humrighouse B.W."/>
            <person name="Bell M."/>
            <person name="Holmes B."/>
            <person name="Steigerwalt A.G."/>
            <person name="Villarma A."/>
            <person name="Sheth M."/>
            <person name="Batra D."/>
            <person name="Pryor J."/>
            <person name="Bernardet J.-F."/>
            <person name="Hugo C."/>
            <person name="Kampfer P."/>
            <person name="Newman J."/>
            <person name="McQuiston J.R."/>
        </authorList>
    </citation>
    <scope>NUCLEOTIDE SEQUENCE [LARGE SCALE GENOMIC DNA]</scope>
    <source>
        <strain evidence="1 4">DSM 16927</strain>
    </source>
</reference>
<dbReference type="Pfam" id="PF09697">
    <property type="entry name" value="Porph_ging"/>
    <property type="match status" value="1"/>
</dbReference>
<organism evidence="2 3">
    <name type="scientific">Chryseobacterium joostei</name>
    <dbReference type="NCBI Taxonomy" id="112234"/>
    <lineage>
        <taxon>Bacteria</taxon>
        <taxon>Pseudomonadati</taxon>
        <taxon>Bacteroidota</taxon>
        <taxon>Flavobacteriia</taxon>
        <taxon>Flavobacteriales</taxon>
        <taxon>Weeksellaceae</taxon>
        <taxon>Chryseobacterium group</taxon>
        <taxon>Chryseobacterium</taxon>
    </lineage>
</organism>
<keyword evidence="4" id="KW-1185">Reference proteome</keyword>
<accession>A0A1N7IAQ8</accession>
<dbReference type="Proteomes" id="UP000186106">
    <property type="component" value="Unassembled WGS sequence"/>
</dbReference>
<evidence type="ECO:0000313" key="4">
    <source>
        <dbReference type="Proteomes" id="UP000279541"/>
    </source>
</evidence>
<dbReference type="EMBL" id="FTNZ01000003">
    <property type="protein sequence ID" value="SIS34082.1"/>
    <property type="molecule type" value="Genomic_DNA"/>
</dbReference>
<dbReference type="OrthoDB" id="1440774at2"/>
<dbReference type="NCBIfam" id="TIGR01200">
    <property type="entry name" value="GLPGLI"/>
    <property type="match status" value="1"/>
</dbReference>
<dbReference type="RefSeq" id="WP_076353260.1">
    <property type="nucleotide sequence ID" value="NZ_CP033926.1"/>
</dbReference>
<dbReference type="KEGG" id="cjt:EG359_16835"/>
<evidence type="ECO:0000313" key="3">
    <source>
        <dbReference type="Proteomes" id="UP000186106"/>
    </source>
</evidence>
<name>A0A1N7IAQ8_9FLAO</name>
<protein>
    <submittedName>
        <fullName evidence="2">GLPGLI family protein</fullName>
    </submittedName>
</protein>